<protein>
    <recommendedName>
        <fullName evidence="10">Connector enhancer of kinase suppressor of ras 2-like</fullName>
    </recommendedName>
</protein>
<feature type="compositionally biased region" description="Polar residues" evidence="3">
    <location>
        <begin position="1612"/>
        <end position="1632"/>
    </location>
</feature>
<feature type="region of interest" description="Disordered" evidence="3">
    <location>
        <begin position="804"/>
        <end position="832"/>
    </location>
</feature>
<evidence type="ECO:0000259" key="4">
    <source>
        <dbReference type="PROSITE" id="PS50003"/>
    </source>
</evidence>
<dbReference type="InterPro" id="IPR049628">
    <property type="entry name" value="CNK1-3_SAM"/>
</dbReference>
<proteinExistence type="inferred from homology"/>
<feature type="region of interest" description="Disordered" evidence="3">
    <location>
        <begin position="108"/>
        <end position="136"/>
    </location>
</feature>
<evidence type="ECO:0000313" key="9">
    <source>
        <dbReference type="Proteomes" id="UP001292094"/>
    </source>
</evidence>
<comment type="similarity">
    <text evidence="1">Belongs to the CNKSR family.</text>
</comment>
<feature type="domain" description="SAM" evidence="5">
    <location>
        <begin position="9"/>
        <end position="74"/>
    </location>
</feature>
<organism evidence="8 9">
    <name type="scientific">Petrolisthes manimaculis</name>
    <dbReference type="NCBI Taxonomy" id="1843537"/>
    <lineage>
        <taxon>Eukaryota</taxon>
        <taxon>Metazoa</taxon>
        <taxon>Ecdysozoa</taxon>
        <taxon>Arthropoda</taxon>
        <taxon>Crustacea</taxon>
        <taxon>Multicrustacea</taxon>
        <taxon>Malacostraca</taxon>
        <taxon>Eumalacostraca</taxon>
        <taxon>Eucarida</taxon>
        <taxon>Decapoda</taxon>
        <taxon>Pleocyemata</taxon>
        <taxon>Anomura</taxon>
        <taxon>Galatheoidea</taxon>
        <taxon>Porcellanidae</taxon>
        <taxon>Petrolisthes</taxon>
    </lineage>
</organism>
<dbReference type="SMART" id="SM00228">
    <property type="entry name" value="PDZ"/>
    <property type="match status" value="1"/>
</dbReference>
<dbReference type="Pfam" id="PF10534">
    <property type="entry name" value="CRIC_ras_sig"/>
    <property type="match status" value="1"/>
</dbReference>
<name>A0AAE1Q7L0_9EUCA</name>
<feature type="compositionally biased region" description="Polar residues" evidence="3">
    <location>
        <begin position="2021"/>
        <end position="2030"/>
    </location>
</feature>
<feature type="compositionally biased region" description="Low complexity" evidence="3">
    <location>
        <begin position="1564"/>
        <end position="1611"/>
    </location>
</feature>
<dbReference type="Proteomes" id="UP001292094">
    <property type="component" value="Unassembled WGS sequence"/>
</dbReference>
<sequence length="2030" mass="218385">MAYVNVAEWSPDQVAEWLKGLDETVLPYVHYFVNNRVDGRRLLQLSPDDLPPLCVTKVGHQELILQAVELLRNIHYQLDQENVQYLALRLSSKARSIYCELRQTPPQTFVRNGAGSAEEDNGNENGEGAERREAQKRQERVSTAVIAGVAEVLAAVKGLVCWLNRQPFEGQERYNALKSSLVELSIRLATIAQRDMFAENQATVILQLCRSLAMISDKIIQEYDDPLIIQPASLDIATVKKKADDEWGLVLQSSYQGVHQVSGVIALSPAYQCGKLLEGDELVQIDYQTVVGWSLHKVTGMMQEFPVEVILTIKKRPRHTNTVNQMYLKPMRLPSKKRTYSPWGFSLTASPARYEIPSIPSLHISVSVDKVPIRRGANAEPHPKSSTPPPQLATPSPQPPSSVSDGQSTTSERESDRSESEDSEDDDAFLSDGELPGSSAALSARLYHPKPRAPVQRRATIPGATTRHTLSINQLLQDMRWNREGRGGHPEGSDPDLLRGPPSSERRQARPHTCIGTEDKAGLGKDTRRKPLLRAGVEKVQEEDGEVDAGGEGEEDKGGGECGEEKKVVNIIPLPPRKPTNHTSSSSSHRSPQAENKTSGSNFLSPPSHLPPLSPDKGGGANQEAMGPEGGVSRQRRVSEDRPKLDKSHSTPAYDMEEEQAATPSSAPPSAPADRARSVKSPPSSGKPNSSPQPSLSNTKSNSTGLQNSSGPQHNSPSTQKTPDSTKQSPGITKQSPGSKHNPASTRQSPTSVKQSALIVKQVNITTTAVNTGGAHISAAATKAAIAPTGRILTSKPRSIIHQASLPASSSPASPPAVSAHRSPGNIISSATTTIGDRAGRGQQFQTAVTFPVAAADGRSIGGGREEEGGEGSGRGGDGRGSEGSSSSGVVLRETRSSSPSVWRRGILLSDRGSRRISCRELGQGDHQGWLHRRRDNKGFLLPHRWERRWFILKKNYLYGYRDREAVRADSLIYLPGFDVSPATDVKAKKFAFKIYHSSGATFYFACDTSEERSRWMSQMGLSAITHQRHHNTSSTAPTTAHQHHISSSTQHHNSATTTITTSTTTSTTTTTTTPTQQQQQGEEVYYSETDDELDDRPSPSPRSPQSSQSRTIPGKEGVASFWPGALASHGSRGAGSGGGPGRGSPLAMLGGTRGPGLRFLQPSRDTMNQPVPTASFRSYRRVGESSSRSTSTGDLRKELVTGPGEGGPGQRVTRKNSLRDRLRQLPAPFTLERKRQTGSRGSDLKQTKKSPNQQDHLKHQTRPRQEIPNLQQQHSYFEENTVTVPFGGTQLDSPGPTSPGPDSGFWMGEESGGASRSRPHYMLPTWASSQHSPARPTSIDLDTRCSPSRVGSTKGSGTPPTSGRSSPSKFEVSGRRGSVGGESPLRSGSPRRGSLDCLAWSHPRALSPPISPLHTPTRSSHGSASSLLASEEYREGSPEKLWISSLRTDATRPRPGLRSSPEKRDSRSRSGSGEVQLQERLKRAALYHPPLLRPRADIKAAFEMHLDPSNGVVVAASTSQDIQSNPPQTGSWEVSSTSSVVRRVDISSAAPRPEVPPRTKFLSPSERTLPNSSSSSSLSPNSSAGLSGSSLSPSPSPSTMSMASSRSASSQSTYSGGQPSSRRLPNLTIRTSTDEAEAIRTPLKPAMGVSMIGKQRRTPSVMSPRDVFFSSPPASPTVPFSPTLPTSPPISSAGVSIASPSPLTLPSDTPPSVKLRSQKQILPHYPGMEYPPVFEPGSYSLCSSPADQPQVGSQQEGGYQDQGEVSSGHSNVETHVVFSVAQAAAAPQPHVHVTHTKLPVSSGEGVGIHNPGERGQPVHHSIPSREYKTQRNIEVGGNSGNHALHIIVAAHHNPSMMSVTSPSSSSSQNIYVSSPESYSRHSTTAIHHHNTTVSAGHLNTSIALQQQNTSSSLNNLSHRQQNLYVVSPARSTSYQNTYVTSPTPSSAPHIALTSRVVGRLTPEVTNGSAEPQHSSTSSSEGQSFQGEQPRRPSKSSIPPRLLLPAPPDTPPSDLEDEVITISTQTELPT</sequence>
<feature type="region of interest" description="Disordered" evidence="3">
    <location>
        <begin position="1027"/>
        <end position="1397"/>
    </location>
</feature>
<feature type="compositionally biased region" description="Low complexity" evidence="3">
    <location>
        <begin position="804"/>
        <end position="824"/>
    </location>
</feature>
<evidence type="ECO:0008006" key="10">
    <source>
        <dbReference type="Google" id="ProtNLM"/>
    </source>
</evidence>
<feature type="region of interest" description="Disordered" evidence="3">
    <location>
        <begin position="1965"/>
        <end position="2030"/>
    </location>
</feature>
<dbReference type="PROSITE" id="PS51290">
    <property type="entry name" value="CRIC"/>
    <property type="match status" value="1"/>
</dbReference>
<feature type="compositionally biased region" description="Low complexity" evidence="3">
    <location>
        <begin position="679"/>
        <end position="695"/>
    </location>
</feature>
<evidence type="ECO:0000256" key="3">
    <source>
        <dbReference type="SAM" id="MobiDB-lite"/>
    </source>
</evidence>
<feature type="domain" description="CRIC" evidence="7">
    <location>
        <begin position="105"/>
        <end position="199"/>
    </location>
</feature>
<comment type="caution">
    <text evidence="8">The sequence shown here is derived from an EMBL/GenBank/DDBJ whole genome shotgun (WGS) entry which is preliminary data.</text>
</comment>
<feature type="compositionally biased region" description="Polar residues" evidence="3">
    <location>
        <begin position="1185"/>
        <end position="1194"/>
    </location>
</feature>
<feature type="region of interest" description="Disordered" evidence="3">
    <location>
        <begin position="1518"/>
        <end position="1641"/>
    </location>
</feature>
<dbReference type="PANTHER" id="PTHR12844">
    <property type="entry name" value="CONNECTOR ENCHANCER OF KINASE SUPPRESSOR OF RAS"/>
    <property type="match status" value="1"/>
</dbReference>
<feature type="compositionally biased region" description="Gly residues" evidence="3">
    <location>
        <begin position="1133"/>
        <end position="1143"/>
    </location>
</feature>
<evidence type="ECO:0000313" key="8">
    <source>
        <dbReference type="EMBL" id="KAK4319977.1"/>
    </source>
</evidence>
<dbReference type="InterPro" id="IPR001849">
    <property type="entry name" value="PH_domain"/>
</dbReference>
<reference evidence="8" key="1">
    <citation type="submission" date="2023-11" db="EMBL/GenBank/DDBJ databases">
        <title>Genome assemblies of two species of porcelain crab, Petrolisthes cinctipes and Petrolisthes manimaculis (Anomura: Porcellanidae).</title>
        <authorList>
            <person name="Angst P."/>
        </authorList>
    </citation>
    <scope>NUCLEOTIDE SEQUENCE</scope>
    <source>
        <strain evidence="8">PB745_02</strain>
        <tissue evidence="8">Gill</tissue>
    </source>
</reference>
<feature type="region of interest" description="Disordered" evidence="3">
    <location>
        <begin position="1737"/>
        <end position="1770"/>
    </location>
</feature>
<feature type="compositionally biased region" description="Low complexity" evidence="3">
    <location>
        <begin position="1995"/>
        <end position="2004"/>
    </location>
</feature>
<evidence type="ECO:0000256" key="2">
    <source>
        <dbReference type="ARBA" id="ARBA00022553"/>
    </source>
</evidence>
<feature type="region of interest" description="Disordered" evidence="3">
    <location>
        <begin position="848"/>
        <end position="897"/>
    </location>
</feature>
<dbReference type="InterPro" id="IPR001478">
    <property type="entry name" value="PDZ"/>
</dbReference>
<dbReference type="InterPro" id="IPR001660">
    <property type="entry name" value="SAM"/>
</dbReference>
<accession>A0AAE1Q7L0</accession>
<feature type="compositionally biased region" description="Basic and acidic residues" evidence="3">
    <location>
        <begin position="556"/>
        <end position="568"/>
    </location>
</feature>
<feature type="compositionally biased region" description="Polar residues" evidence="3">
    <location>
        <begin position="1741"/>
        <end position="1770"/>
    </location>
</feature>
<feature type="compositionally biased region" description="Low complexity" evidence="3">
    <location>
        <begin position="1532"/>
        <end position="1542"/>
    </location>
</feature>
<dbReference type="PROSITE" id="PS50105">
    <property type="entry name" value="SAM_DOMAIN"/>
    <property type="match status" value="1"/>
</dbReference>
<dbReference type="Pfam" id="PF00169">
    <property type="entry name" value="PH"/>
    <property type="match status" value="1"/>
</dbReference>
<evidence type="ECO:0000259" key="7">
    <source>
        <dbReference type="PROSITE" id="PS51290"/>
    </source>
</evidence>
<dbReference type="CDD" id="cd09511">
    <property type="entry name" value="SAM_CNK1_2_3-suppressor"/>
    <property type="match status" value="1"/>
</dbReference>
<feature type="compositionally biased region" description="Low complexity" evidence="3">
    <location>
        <begin position="1046"/>
        <end position="1081"/>
    </location>
</feature>
<feature type="compositionally biased region" description="Basic and acidic residues" evidence="3">
    <location>
        <begin position="411"/>
        <end position="420"/>
    </location>
</feature>
<dbReference type="Gene3D" id="2.30.29.30">
    <property type="entry name" value="Pleckstrin-homology domain (PH domain)/Phosphotyrosine-binding domain (PTB)"/>
    <property type="match status" value="1"/>
</dbReference>
<dbReference type="Pfam" id="PF00536">
    <property type="entry name" value="SAM_1"/>
    <property type="match status" value="1"/>
</dbReference>
<evidence type="ECO:0000256" key="1">
    <source>
        <dbReference type="ARBA" id="ARBA00009498"/>
    </source>
</evidence>
<dbReference type="PROSITE" id="PS50003">
    <property type="entry name" value="PH_DOMAIN"/>
    <property type="match status" value="1"/>
</dbReference>
<dbReference type="SUPFAM" id="SSF50729">
    <property type="entry name" value="PH domain-like"/>
    <property type="match status" value="1"/>
</dbReference>
<feature type="region of interest" description="Disordered" evidence="3">
    <location>
        <begin position="376"/>
        <end position="470"/>
    </location>
</feature>
<feature type="compositionally biased region" description="Polar residues" evidence="3">
    <location>
        <begin position="696"/>
        <end position="755"/>
    </location>
</feature>
<feature type="region of interest" description="Disordered" evidence="3">
    <location>
        <begin position="482"/>
        <end position="755"/>
    </location>
</feature>
<dbReference type="EMBL" id="JAWZYT010000705">
    <property type="protein sequence ID" value="KAK4319977.1"/>
    <property type="molecule type" value="Genomic_DNA"/>
</dbReference>
<dbReference type="SUPFAM" id="SSF47769">
    <property type="entry name" value="SAM/Pointed domain"/>
    <property type="match status" value="1"/>
</dbReference>
<dbReference type="InterPro" id="IPR017874">
    <property type="entry name" value="CRIC_domain"/>
</dbReference>
<feature type="compositionally biased region" description="Basic and acidic residues" evidence="3">
    <location>
        <begin position="637"/>
        <end position="649"/>
    </location>
</feature>
<dbReference type="SMART" id="SM00454">
    <property type="entry name" value="SAM"/>
    <property type="match status" value="1"/>
</dbReference>
<evidence type="ECO:0000259" key="6">
    <source>
        <dbReference type="PROSITE" id="PS50106"/>
    </source>
</evidence>
<evidence type="ECO:0000259" key="5">
    <source>
        <dbReference type="PROSITE" id="PS50105"/>
    </source>
</evidence>
<keyword evidence="2" id="KW-0597">Phosphoprotein</keyword>
<keyword evidence="9" id="KW-1185">Reference proteome</keyword>
<feature type="compositionally biased region" description="Polar residues" evidence="3">
    <location>
        <begin position="589"/>
        <end position="603"/>
    </location>
</feature>
<dbReference type="SMART" id="SM00233">
    <property type="entry name" value="PH"/>
    <property type="match status" value="1"/>
</dbReference>
<feature type="compositionally biased region" description="Low complexity" evidence="3">
    <location>
        <begin position="1382"/>
        <end position="1393"/>
    </location>
</feature>
<dbReference type="SUPFAM" id="SSF50156">
    <property type="entry name" value="PDZ domain-like"/>
    <property type="match status" value="1"/>
</dbReference>
<feature type="compositionally biased region" description="Pro residues" evidence="3">
    <location>
        <begin position="386"/>
        <end position="400"/>
    </location>
</feature>
<dbReference type="Gene3D" id="2.30.42.10">
    <property type="match status" value="1"/>
</dbReference>
<feature type="compositionally biased region" description="Basic and acidic residues" evidence="3">
    <location>
        <begin position="482"/>
        <end position="492"/>
    </location>
</feature>
<feature type="compositionally biased region" description="Low complexity" evidence="3">
    <location>
        <begin position="1969"/>
        <end position="1988"/>
    </location>
</feature>
<gene>
    <name evidence="8" type="ORF">Pmani_009134</name>
</gene>
<dbReference type="Gene3D" id="1.10.150.50">
    <property type="entry name" value="Transcription Factor, Ets-1"/>
    <property type="match status" value="1"/>
</dbReference>
<feature type="domain" description="PH" evidence="4">
    <location>
        <begin position="924"/>
        <end position="1025"/>
    </location>
</feature>
<dbReference type="InterPro" id="IPR051566">
    <property type="entry name" value="CNKSR"/>
</dbReference>
<feature type="compositionally biased region" description="Polar residues" evidence="3">
    <location>
        <begin position="1518"/>
        <end position="1531"/>
    </location>
</feature>
<feature type="compositionally biased region" description="Low complexity" evidence="3">
    <location>
        <begin position="1352"/>
        <end position="1372"/>
    </location>
</feature>
<dbReference type="PROSITE" id="PS50106">
    <property type="entry name" value="PDZ"/>
    <property type="match status" value="1"/>
</dbReference>
<feature type="compositionally biased region" description="Polar residues" evidence="3">
    <location>
        <begin position="1164"/>
        <end position="1177"/>
    </location>
</feature>
<feature type="compositionally biased region" description="Low complexity" evidence="3">
    <location>
        <begin position="1420"/>
        <end position="1431"/>
    </location>
</feature>
<feature type="compositionally biased region" description="Polar residues" evidence="3">
    <location>
        <begin position="1269"/>
        <end position="1284"/>
    </location>
</feature>
<feature type="domain" description="PDZ" evidence="6">
    <location>
        <begin position="236"/>
        <end position="317"/>
    </location>
</feature>
<dbReference type="InterPro" id="IPR011993">
    <property type="entry name" value="PH-like_dom_sf"/>
</dbReference>
<feature type="region of interest" description="Disordered" evidence="3">
    <location>
        <begin position="1409"/>
        <end position="1478"/>
    </location>
</feature>
<dbReference type="PANTHER" id="PTHR12844:SF42">
    <property type="entry name" value="CONNECTOR ENHANCER OF KSR PROTEIN CNK"/>
    <property type="match status" value="1"/>
</dbReference>
<feature type="compositionally biased region" description="Basic and acidic residues" evidence="3">
    <location>
        <begin position="517"/>
        <end position="526"/>
    </location>
</feature>
<dbReference type="InterPro" id="IPR013761">
    <property type="entry name" value="SAM/pointed_sf"/>
</dbReference>
<feature type="compositionally biased region" description="Acidic residues" evidence="3">
    <location>
        <begin position="543"/>
        <end position="555"/>
    </location>
</feature>
<feature type="compositionally biased region" description="Low complexity" evidence="3">
    <location>
        <begin position="1293"/>
        <end position="1305"/>
    </location>
</feature>
<dbReference type="InterPro" id="IPR036034">
    <property type="entry name" value="PDZ_sf"/>
</dbReference>